<keyword evidence="2" id="KW-1185">Reference proteome</keyword>
<name>A0ABY4XDN8_9SPHN</name>
<reference evidence="1" key="1">
    <citation type="journal article" date="2022" name="Toxins">
        <title>Genomic Analysis of Sphingopyxis sp. USTB-05 for Biodegrading Cyanobacterial Hepatotoxins.</title>
        <authorList>
            <person name="Liu C."/>
            <person name="Xu Q."/>
            <person name="Zhao Z."/>
            <person name="Zhang H."/>
            <person name="Liu X."/>
            <person name="Yin C."/>
            <person name="Liu Y."/>
            <person name="Yan H."/>
        </authorList>
    </citation>
    <scope>NUCLEOTIDE SEQUENCE</scope>
    <source>
        <strain evidence="1">NBD5</strain>
    </source>
</reference>
<organism evidence="1 2">
    <name type="scientific">Sphingomonas morindae</name>
    <dbReference type="NCBI Taxonomy" id="1541170"/>
    <lineage>
        <taxon>Bacteria</taxon>
        <taxon>Pseudomonadati</taxon>
        <taxon>Pseudomonadota</taxon>
        <taxon>Alphaproteobacteria</taxon>
        <taxon>Sphingomonadales</taxon>
        <taxon>Sphingomonadaceae</taxon>
        <taxon>Sphingomonas</taxon>
    </lineage>
</organism>
<evidence type="ECO:0000313" key="2">
    <source>
        <dbReference type="Proteomes" id="UP001056937"/>
    </source>
</evidence>
<dbReference type="EMBL" id="CP084932">
    <property type="protein sequence ID" value="USI75099.1"/>
    <property type="molecule type" value="Genomic_DNA"/>
</dbReference>
<keyword evidence="1" id="KW-0614">Plasmid</keyword>
<proteinExistence type="predicted"/>
<protein>
    <submittedName>
        <fullName evidence="1">Uncharacterized protein</fullName>
    </submittedName>
</protein>
<dbReference type="Proteomes" id="UP001056937">
    <property type="component" value="Plasmid p1"/>
</dbReference>
<geneLocation type="plasmid" evidence="1 2">
    <name>p1</name>
</geneLocation>
<accession>A0ABY4XDN8</accession>
<evidence type="ECO:0000313" key="1">
    <source>
        <dbReference type="EMBL" id="USI75099.1"/>
    </source>
</evidence>
<dbReference type="RefSeq" id="WP_252168913.1">
    <property type="nucleotide sequence ID" value="NZ_CP084932.1"/>
</dbReference>
<gene>
    <name evidence="1" type="ORF">LHA26_19595</name>
</gene>
<sequence length="199" mass="22253">MFQPDFFMMDQAAEQTVLPADIGGLSEPAPTRYDAANDTELDLPAVLERLADISTRPRYTFMVLNLIARAAGQSDSAGPYVREDGRAVAIRDWLSDALMPMAQRDARRVAVVQEVRSDLARKGLLPEDSGLARERIAEEVRARLRHSGRTNVSRAVSDLVRAGLIRRHYQGYRVDHENRGAQREAVYTLAPLVRRALGR</sequence>